<organism evidence="2 3">
    <name type="scientific">Actinomadura meyerae</name>
    <dbReference type="NCBI Taxonomy" id="240840"/>
    <lineage>
        <taxon>Bacteria</taxon>
        <taxon>Bacillati</taxon>
        <taxon>Actinomycetota</taxon>
        <taxon>Actinomycetes</taxon>
        <taxon>Streptosporangiales</taxon>
        <taxon>Thermomonosporaceae</taxon>
        <taxon>Actinomadura</taxon>
    </lineage>
</organism>
<evidence type="ECO:0000256" key="1">
    <source>
        <dbReference type="SAM" id="MobiDB-lite"/>
    </source>
</evidence>
<dbReference type="AlphaFoldDB" id="A0A239I2X1"/>
<reference evidence="2 3" key="1">
    <citation type="submission" date="2017-06" db="EMBL/GenBank/DDBJ databases">
        <authorList>
            <person name="Kim H.J."/>
            <person name="Triplett B.A."/>
        </authorList>
    </citation>
    <scope>NUCLEOTIDE SEQUENCE [LARGE SCALE GENOMIC DNA]</scope>
    <source>
        <strain evidence="2 3">DSM 44715</strain>
    </source>
</reference>
<keyword evidence="3" id="KW-1185">Reference proteome</keyword>
<dbReference type="OrthoDB" id="3483119at2"/>
<dbReference type="Proteomes" id="UP000198318">
    <property type="component" value="Unassembled WGS sequence"/>
</dbReference>
<evidence type="ECO:0008006" key="4">
    <source>
        <dbReference type="Google" id="ProtNLM"/>
    </source>
</evidence>
<feature type="region of interest" description="Disordered" evidence="1">
    <location>
        <begin position="1"/>
        <end position="33"/>
    </location>
</feature>
<gene>
    <name evidence="2" type="ORF">SAMN05443665_101197</name>
</gene>
<protein>
    <recommendedName>
        <fullName evidence="4">FXSXX-COOH protein</fullName>
    </recommendedName>
</protein>
<accession>A0A239I2X1</accession>
<name>A0A239I2X1_9ACTN</name>
<sequence>MRVTHGRAAESGGLAGPFWTPPTRRELDASTASEGTVLSSALRRARDERRDPRRVWAGFDNRV</sequence>
<dbReference type="RefSeq" id="WP_089326446.1">
    <property type="nucleotide sequence ID" value="NZ_FZOR01000011.1"/>
</dbReference>
<dbReference type="EMBL" id="FZOR01000011">
    <property type="protein sequence ID" value="SNS87937.1"/>
    <property type="molecule type" value="Genomic_DNA"/>
</dbReference>
<evidence type="ECO:0000313" key="2">
    <source>
        <dbReference type="EMBL" id="SNS87937.1"/>
    </source>
</evidence>
<evidence type="ECO:0000313" key="3">
    <source>
        <dbReference type="Proteomes" id="UP000198318"/>
    </source>
</evidence>
<proteinExistence type="predicted"/>